<feature type="compositionally biased region" description="Low complexity" evidence="2">
    <location>
        <begin position="13"/>
        <end position="25"/>
    </location>
</feature>
<name>A0A0S4JFR6_BODSA</name>
<dbReference type="VEuPathDB" id="TriTrypDB:BSAL_26160"/>
<evidence type="ECO:0000256" key="1">
    <source>
        <dbReference type="SAM" id="Coils"/>
    </source>
</evidence>
<organism evidence="3 4">
    <name type="scientific">Bodo saltans</name>
    <name type="common">Flagellated protozoan</name>
    <dbReference type="NCBI Taxonomy" id="75058"/>
    <lineage>
        <taxon>Eukaryota</taxon>
        <taxon>Discoba</taxon>
        <taxon>Euglenozoa</taxon>
        <taxon>Kinetoplastea</taxon>
        <taxon>Metakinetoplastina</taxon>
        <taxon>Eubodonida</taxon>
        <taxon>Bodonidae</taxon>
        <taxon>Bodo</taxon>
    </lineage>
</organism>
<feature type="compositionally biased region" description="Basic and acidic residues" evidence="2">
    <location>
        <begin position="40"/>
        <end position="68"/>
    </location>
</feature>
<feature type="coiled-coil region" evidence="1">
    <location>
        <begin position="113"/>
        <end position="145"/>
    </location>
</feature>
<gene>
    <name evidence="3" type="ORF">BSAL_26160</name>
</gene>
<evidence type="ECO:0000313" key="4">
    <source>
        <dbReference type="Proteomes" id="UP000051952"/>
    </source>
</evidence>
<accession>A0A0S4JFR6</accession>
<protein>
    <submittedName>
        <fullName evidence="3">Kinesin, putative</fullName>
    </submittedName>
</protein>
<evidence type="ECO:0000313" key="3">
    <source>
        <dbReference type="EMBL" id="CUG90328.1"/>
    </source>
</evidence>
<dbReference type="Proteomes" id="UP000051952">
    <property type="component" value="Unassembled WGS sequence"/>
</dbReference>
<keyword evidence="4" id="KW-1185">Reference proteome</keyword>
<reference evidence="4" key="1">
    <citation type="submission" date="2015-09" db="EMBL/GenBank/DDBJ databases">
        <authorList>
            <consortium name="Pathogen Informatics"/>
        </authorList>
    </citation>
    <scope>NUCLEOTIDE SEQUENCE [LARGE SCALE GENOMIC DNA]</scope>
    <source>
        <strain evidence="4">Lake Konstanz</strain>
    </source>
</reference>
<sequence>MEEQARAREAELAARQQQLEAAAQQREAELASRQSAADADAEKRETAWRMREAEMRTKHDAIAADIAERESAAKEREAVLQQRQAAAEAEALQLEVDCRKREESLAARQCALEEQARAREAELAARQQQLEAAAQQREAELASRQSAADADAERREKEWVERQEIVSEALVAALALDQSRKWALEDRERELLVLSREQESSLAKLEALDGELLRMRRELDVNTRCVGEKQQQLNDEMFHRTAGNQSAQALTHDLLKRNDALTKQLKSLFKTVTLLIEKKRVDCLRCCWENSMERDCCEFCALPLKRQLDV</sequence>
<feature type="compositionally biased region" description="Basic and acidic residues" evidence="2">
    <location>
        <begin position="1"/>
        <end position="12"/>
    </location>
</feature>
<feature type="region of interest" description="Disordered" evidence="2">
    <location>
        <begin position="1"/>
        <end position="68"/>
    </location>
</feature>
<evidence type="ECO:0000256" key="2">
    <source>
        <dbReference type="SAM" id="MobiDB-lite"/>
    </source>
</evidence>
<dbReference type="AlphaFoldDB" id="A0A0S4JFR6"/>
<keyword evidence="1" id="KW-0175">Coiled coil</keyword>
<dbReference type="EMBL" id="CYKH01001814">
    <property type="protein sequence ID" value="CUG90328.1"/>
    <property type="molecule type" value="Genomic_DNA"/>
</dbReference>
<proteinExistence type="predicted"/>